<dbReference type="EMBL" id="RSCK01000011">
    <property type="protein sequence ID" value="RUT12849.1"/>
    <property type="molecule type" value="Genomic_DNA"/>
</dbReference>
<evidence type="ECO:0000313" key="2">
    <source>
        <dbReference type="Proteomes" id="UP000282574"/>
    </source>
</evidence>
<gene>
    <name evidence="1" type="ORF">DSM107010_19790</name>
</gene>
<name>A0AB37UN33_9CYAN</name>
<evidence type="ECO:0000313" key="1">
    <source>
        <dbReference type="EMBL" id="RUT12849.1"/>
    </source>
</evidence>
<sequence>MAKDQFEQLVEFARGLGLAKKEADLQETVIGVEKHLKGWADDMGDDPDYYYSDGCQSQHIS</sequence>
<accession>A0AB37UN33</accession>
<organism evidence="1 2">
    <name type="scientific">Chroococcidiopsis cubana SAG 39.79</name>
    <dbReference type="NCBI Taxonomy" id="388085"/>
    <lineage>
        <taxon>Bacteria</taxon>
        <taxon>Bacillati</taxon>
        <taxon>Cyanobacteriota</taxon>
        <taxon>Cyanophyceae</taxon>
        <taxon>Chroococcidiopsidales</taxon>
        <taxon>Chroococcidiopsidaceae</taxon>
        <taxon>Chroococcidiopsis</taxon>
    </lineage>
</organism>
<keyword evidence="2" id="KW-1185">Reference proteome</keyword>
<protein>
    <recommendedName>
        <fullName evidence="3">Nif11 domain-containing protein</fullName>
    </recommendedName>
</protein>
<reference evidence="1 2" key="1">
    <citation type="journal article" date="2019" name="Genome Biol. Evol.">
        <title>Day and night: Metabolic profiles and evolutionary relationships of six axenic non-marine cyanobacteria.</title>
        <authorList>
            <person name="Will S.E."/>
            <person name="Henke P."/>
            <person name="Boedeker C."/>
            <person name="Huang S."/>
            <person name="Brinkmann H."/>
            <person name="Rohde M."/>
            <person name="Jarek M."/>
            <person name="Friedl T."/>
            <person name="Seufert S."/>
            <person name="Schumacher M."/>
            <person name="Overmann J."/>
            <person name="Neumann-Schaal M."/>
            <person name="Petersen J."/>
        </authorList>
    </citation>
    <scope>NUCLEOTIDE SEQUENCE [LARGE SCALE GENOMIC DNA]</scope>
    <source>
        <strain evidence="1 2">SAG 39.79</strain>
    </source>
</reference>
<dbReference type="Proteomes" id="UP000282574">
    <property type="component" value="Unassembled WGS sequence"/>
</dbReference>
<dbReference type="AlphaFoldDB" id="A0AB37UN33"/>
<evidence type="ECO:0008006" key="3">
    <source>
        <dbReference type="Google" id="ProtNLM"/>
    </source>
</evidence>
<comment type="caution">
    <text evidence="1">The sequence shown here is derived from an EMBL/GenBank/DDBJ whole genome shotgun (WGS) entry which is preliminary data.</text>
</comment>
<proteinExistence type="predicted"/>